<sequence length="103" mass="11908">MMKFTLVIQIDNIFGYVFSIIDEVYIYYGYIIFSGVLSCFIIINKDKPHVNKKSMTMLLFIVLFAIVENILYTFGREIVCYSIVSEVLALIAMNLALKTFKKV</sequence>
<proteinExistence type="predicted"/>
<protein>
    <submittedName>
        <fullName evidence="2">Uncharacterized protein</fullName>
    </submittedName>
</protein>
<feature type="transmembrane region" description="Helical" evidence="1">
    <location>
        <begin position="78"/>
        <end position="97"/>
    </location>
</feature>
<organism evidence="2 3">
    <name type="scientific">Clostridium simiarum</name>
    <dbReference type="NCBI Taxonomy" id="2841506"/>
    <lineage>
        <taxon>Bacteria</taxon>
        <taxon>Bacillati</taxon>
        <taxon>Bacillota</taxon>
        <taxon>Clostridia</taxon>
        <taxon>Eubacteriales</taxon>
        <taxon>Clostridiaceae</taxon>
        <taxon>Clostridium</taxon>
    </lineage>
</organism>
<feature type="transmembrane region" description="Helical" evidence="1">
    <location>
        <begin position="25"/>
        <end position="43"/>
    </location>
</feature>
<name>A0ABS6EYT0_9CLOT</name>
<evidence type="ECO:0000256" key="1">
    <source>
        <dbReference type="SAM" id="Phobius"/>
    </source>
</evidence>
<keyword evidence="1" id="KW-0472">Membrane</keyword>
<comment type="caution">
    <text evidence="2">The sequence shown here is derived from an EMBL/GenBank/DDBJ whole genome shotgun (WGS) entry which is preliminary data.</text>
</comment>
<feature type="transmembrane region" description="Helical" evidence="1">
    <location>
        <begin position="55"/>
        <end position="72"/>
    </location>
</feature>
<dbReference type="EMBL" id="JAHLQL010000001">
    <property type="protein sequence ID" value="MBU5591379.1"/>
    <property type="molecule type" value="Genomic_DNA"/>
</dbReference>
<dbReference type="Proteomes" id="UP000736583">
    <property type="component" value="Unassembled WGS sequence"/>
</dbReference>
<gene>
    <name evidence="2" type="ORF">KQI89_06360</name>
</gene>
<keyword evidence="1" id="KW-0812">Transmembrane</keyword>
<dbReference type="RefSeq" id="WP_216456369.1">
    <property type="nucleotide sequence ID" value="NZ_JAHLQL010000001.1"/>
</dbReference>
<reference evidence="2 3" key="1">
    <citation type="submission" date="2021-06" db="EMBL/GenBank/DDBJ databases">
        <authorList>
            <person name="Sun Q."/>
            <person name="Li D."/>
        </authorList>
    </citation>
    <scope>NUCLEOTIDE SEQUENCE [LARGE SCALE GENOMIC DNA]</scope>
    <source>
        <strain evidence="2 3">MSJ-4</strain>
    </source>
</reference>
<evidence type="ECO:0000313" key="3">
    <source>
        <dbReference type="Proteomes" id="UP000736583"/>
    </source>
</evidence>
<evidence type="ECO:0000313" key="2">
    <source>
        <dbReference type="EMBL" id="MBU5591379.1"/>
    </source>
</evidence>
<keyword evidence="1" id="KW-1133">Transmembrane helix</keyword>
<accession>A0ABS6EYT0</accession>
<keyword evidence="3" id="KW-1185">Reference proteome</keyword>